<sequence length="260" mass="27160">MTRLAALLAIVLAGATPAAFQAPERPWPRGVALPAGEPVSEDYRHQFDLCDQGGTFLGAESRYTRGCRGDPNRVTALRRLPGGAVGYVSKLAVDLDGSAFACGPNHGRMDQCGTTLMLRDPAGREVPVDADAVPYAVIPDFGPGEADGQFSRLTGVHVGDFGVVIARGRTVPVIVADTGPAAKLGEGSLALHRALGNEQCVTKDSKGVCSRVDNEGDGIDADVTTILFPGSARSDLTPGSIAAVTRREGLRLWSQLARKG</sequence>
<evidence type="ECO:0008006" key="4">
    <source>
        <dbReference type="Google" id="ProtNLM"/>
    </source>
</evidence>
<evidence type="ECO:0000313" key="2">
    <source>
        <dbReference type="EMBL" id="RST29816.1"/>
    </source>
</evidence>
<name>A0A3R9WR53_9SPHN</name>
<evidence type="ECO:0000256" key="1">
    <source>
        <dbReference type="SAM" id="SignalP"/>
    </source>
</evidence>
<keyword evidence="3" id="KW-1185">Reference proteome</keyword>
<evidence type="ECO:0000313" key="3">
    <source>
        <dbReference type="Proteomes" id="UP000274661"/>
    </source>
</evidence>
<protein>
    <recommendedName>
        <fullName evidence="4">Phosphodiester glycosidase domain-containing protein</fullName>
    </recommendedName>
</protein>
<dbReference type="Proteomes" id="UP000274661">
    <property type="component" value="Unassembled WGS sequence"/>
</dbReference>
<feature type="chain" id="PRO_5018568422" description="Phosphodiester glycosidase domain-containing protein" evidence="1">
    <location>
        <begin position="22"/>
        <end position="260"/>
    </location>
</feature>
<gene>
    <name evidence="2" type="ORF">HMF7854_02490</name>
</gene>
<reference evidence="2 3" key="1">
    <citation type="submission" date="2018-12" db="EMBL/GenBank/DDBJ databases">
        <title>Sphingomonas sp. HMF7854 Genome sequencing and assembly.</title>
        <authorList>
            <person name="Cha I."/>
            <person name="Kang H."/>
            <person name="Kim H."/>
            <person name="Kang J."/>
            <person name="Joh K."/>
        </authorList>
    </citation>
    <scope>NUCLEOTIDE SEQUENCE [LARGE SCALE GENOMIC DNA]</scope>
    <source>
        <strain evidence="2 3">HMF7854</strain>
    </source>
</reference>
<organism evidence="2 3">
    <name type="scientific">Sphingomonas ginkgonis</name>
    <dbReference type="NCBI Taxonomy" id="2315330"/>
    <lineage>
        <taxon>Bacteria</taxon>
        <taxon>Pseudomonadati</taxon>
        <taxon>Pseudomonadota</taxon>
        <taxon>Alphaproteobacteria</taxon>
        <taxon>Sphingomonadales</taxon>
        <taxon>Sphingomonadaceae</taxon>
        <taxon>Sphingomonas</taxon>
    </lineage>
</organism>
<dbReference type="OrthoDB" id="4334655at2"/>
<comment type="caution">
    <text evidence="2">The sequence shown here is derived from an EMBL/GenBank/DDBJ whole genome shotgun (WGS) entry which is preliminary data.</text>
</comment>
<feature type="signal peptide" evidence="1">
    <location>
        <begin position="1"/>
        <end position="21"/>
    </location>
</feature>
<dbReference type="EMBL" id="RWJF01000001">
    <property type="protein sequence ID" value="RST29816.1"/>
    <property type="molecule type" value="Genomic_DNA"/>
</dbReference>
<keyword evidence="1" id="KW-0732">Signal</keyword>
<accession>A0A3R9WR53</accession>
<proteinExistence type="predicted"/>
<dbReference type="RefSeq" id="WP_126717655.1">
    <property type="nucleotide sequence ID" value="NZ_RWJF01000001.1"/>
</dbReference>
<dbReference type="AlphaFoldDB" id="A0A3R9WR53"/>